<protein>
    <submittedName>
        <fullName evidence="1">Uncharacterized protein</fullName>
    </submittedName>
</protein>
<reference evidence="1 2" key="1">
    <citation type="journal article" date="2018" name="BMC Genomics">
        <title>Genomic evidence for intraspecific hybridization in a clonal and extremely halotolerant yeast.</title>
        <authorList>
            <person name="Gostincar C."/>
            <person name="Stajich J.E."/>
            <person name="Zupancic J."/>
            <person name="Zalar P."/>
            <person name="Gunde-Cimerman N."/>
        </authorList>
    </citation>
    <scope>NUCLEOTIDE SEQUENCE [LARGE SCALE GENOMIC DNA]</scope>
    <source>
        <strain evidence="1 2">EXF-151</strain>
    </source>
</reference>
<comment type="caution">
    <text evidence="1">The sequence shown here is derived from an EMBL/GenBank/DDBJ whole genome shotgun (WGS) entry which is preliminary data.</text>
</comment>
<dbReference type="Proteomes" id="UP000270230">
    <property type="component" value="Unassembled WGS sequence"/>
</dbReference>
<proteinExistence type="predicted"/>
<dbReference type="EMBL" id="QWIN01002354">
    <property type="protein sequence ID" value="RMY31146.1"/>
    <property type="molecule type" value="Genomic_DNA"/>
</dbReference>
<sequence length="145" mass="16303">MCSPSAIKSLSHTVEADNRNRGYEESCYTGLDQVVMRLRSTTDQLQHRFDTKVARDMADINDAADLIRSNSRAQDRIKELEASEQAKQPQIDKLSQQIIVIEGKIAAQSSSLAEKDNELAVKEQEIQNLTAQCKFPQQQKLKPVS</sequence>
<name>A0A3M7AUE9_HORWE</name>
<evidence type="ECO:0000313" key="2">
    <source>
        <dbReference type="Proteomes" id="UP000270230"/>
    </source>
</evidence>
<dbReference type="OrthoDB" id="3881344at2759"/>
<evidence type="ECO:0000313" key="1">
    <source>
        <dbReference type="EMBL" id="RMY31146.1"/>
    </source>
</evidence>
<organism evidence="1 2">
    <name type="scientific">Hortaea werneckii</name>
    <name type="common">Black yeast</name>
    <name type="synonym">Cladosporium werneckii</name>
    <dbReference type="NCBI Taxonomy" id="91943"/>
    <lineage>
        <taxon>Eukaryota</taxon>
        <taxon>Fungi</taxon>
        <taxon>Dikarya</taxon>
        <taxon>Ascomycota</taxon>
        <taxon>Pezizomycotina</taxon>
        <taxon>Dothideomycetes</taxon>
        <taxon>Dothideomycetidae</taxon>
        <taxon>Mycosphaerellales</taxon>
        <taxon>Teratosphaeriaceae</taxon>
        <taxon>Hortaea</taxon>
    </lineage>
</organism>
<dbReference type="AlphaFoldDB" id="A0A3M7AUE9"/>
<dbReference type="VEuPathDB" id="FungiDB:BTJ68_12909"/>
<gene>
    <name evidence="1" type="ORF">D0865_15079</name>
</gene>
<accession>A0A3M7AUE9</accession>